<proteinExistence type="predicted"/>
<keyword evidence="3" id="KW-1185">Reference proteome</keyword>
<evidence type="ECO:0000313" key="2">
    <source>
        <dbReference type="EMBL" id="TLP41276.1"/>
    </source>
</evidence>
<feature type="transmembrane region" description="Helical" evidence="1">
    <location>
        <begin position="10"/>
        <end position="27"/>
    </location>
</feature>
<evidence type="ECO:0000313" key="3">
    <source>
        <dbReference type="Proteomes" id="UP000308901"/>
    </source>
</evidence>
<feature type="transmembrane region" description="Helical" evidence="1">
    <location>
        <begin position="58"/>
        <end position="81"/>
    </location>
</feature>
<evidence type="ECO:0008006" key="4">
    <source>
        <dbReference type="Google" id="ProtNLM"/>
    </source>
</evidence>
<keyword evidence="1" id="KW-0472">Membrane</keyword>
<dbReference type="EMBL" id="VANU01000001">
    <property type="protein sequence ID" value="TLP41276.1"/>
    <property type="molecule type" value="Genomic_DNA"/>
</dbReference>
<reference evidence="2 3" key="1">
    <citation type="submission" date="2019-05" db="EMBL/GenBank/DDBJ databases">
        <title>Arcobacter sp. nov., isolated from sea sediment.</title>
        <authorList>
            <person name="Kim W."/>
        </authorList>
    </citation>
    <scope>NUCLEOTIDE SEQUENCE [LARGE SCALE GENOMIC DNA]</scope>
    <source>
        <strain evidence="2 3">CAU 1517</strain>
    </source>
</reference>
<feature type="transmembrane region" description="Helical" evidence="1">
    <location>
        <begin position="101"/>
        <end position="120"/>
    </location>
</feature>
<keyword evidence="1" id="KW-0812">Transmembrane</keyword>
<gene>
    <name evidence="2" type="ORF">FDK22_00965</name>
</gene>
<feature type="transmembrane region" description="Helical" evidence="1">
    <location>
        <begin position="33"/>
        <end position="51"/>
    </location>
</feature>
<accession>A0A5R8Y5D7</accession>
<sequence length="139" mass="16029">MKSLISTNKFYVELSLASIIFAVALFMDRLMDAIIYMLYFVIVLEITRAVVNYIREERVILTTLVDAFVILALRELIVNVVKINDKNIDSWNALFTSPNNFNIMVISGVIIFLLFVRYLVVKTSHRCILGKNKPCEFDD</sequence>
<evidence type="ECO:0000256" key="1">
    <source>
        <dbReference type="SAM" id="Phobius"/>
    </source>
</evidence>
<organism evidence="2 3">
    <name type="scientific">Arcobacter arenosus</name>
    <dbReference type="NCBI Taxonomy" id="2576037"/>
    <lineage>
        <taxon>Bacteria</taxon>
        <taxon>Pseudomonadati</taxon>
        <taxon>Campylobacterota</taxon>
        <taxon>Epsilonproteobacteria</taxon>
        <taxon>Campylobacterales</taxon>
        <taxon>Arcobacteraceae</taxon>
        <taxon>Arcobacter</taxon>
    </lineage>
</organism>
<dbReference type="Proteomes" id="UP000308901">
    <property type="component" value="Unassembled WGS sequence"/>
</dbReference>
<comment type="caution">
    <text evidence="2">The sequence shown here is derived from an EMBL/GenBank/DDBJ whole genome shotgun (WGS) entry which is preliminary data.</text>
</comment>
<protein>
    <recommendedName>
        <fullName evidence="4">Phosphate-starvation-inducible E</fullName>
    </recommendedName>
</protein>
<keyword evidence="1" id="KW-1133">Transmembrane helix</keyword>
<dbReference type="AlphaFoldDB" id="A0A5R8Y5D7"/>
<dbReference type="OrthoDB" id="5349200at2"/>
<name>A0A5R8Y5D7_9BACT</name>